<organism evidence="1 2">
    <name type="scientific">Linnemannia elongata AG-77</name>
    <dbReference type="NCBI Taxonomy" id="1314771"/>
    <lineage>
        <taxon>Eukaryota</taxon>
        <taxon>Fungi</taxon>
        <taxon>Fungi incertae sedis</taxon>
        <taxon>Mucoromycota</taxon>
        <taxon>Mortierellomycotina</taxon>
        <taxon>Mortierellomycetes</taxon>
        <taxon>Mortierellales</taxon>
        <taxon>Mortierellaceae</taxon>
        <taxon>Linnemannia</taxon>
    </lineage>
</organism>
<dbReference type="AlphaFoldDB" id="A0A197K3K4"/>
<accession>A0A197K3K4</accession>
<name>A0A197K3K4_9FUNG</name>
<protein>
    <submittedName>
        <fullName evidence="1">Uncharacterized protein</fullName>
    </submittedName>
</protein>
<dbReference type="EMBL" id="KV442028">
    <property type="protein sequence ID" value="OAQ31768.1"/>
    <property type="molecule type" value="Genomic_DNA"/>
</dbReference>
<sequence>MRDRFLRNQRPGETGTTNECLEEPVDAGSRACNIENQVISAFVTKDIILEALAGGFSYDNDTAGSASRLEHQLRKCVADIVKDQIDGDVFPQDRTHPALLDTGSTLSRHYSYPTTSAFYGQYSL</sequence>
<reference evidence="1 2" key="1">
    <citation type="submission" date="2016-05" db="EMBL/GenBank/DDBJ databases">
        <title>Genome sequencing reveals origins of a unique bacterial endosymbiosis in the earliest lineages of terrestrial Fungi.</title>
        <authorList>
            <consortium name="DOE Joint Genome Institute"/>
            <person name="Uehling J."/>
            <person name="Gryganskyi A."/>
            <person name="Hameed K."/>
            <person name="Tschaplinski T."/>
            <person name="Misztal P."/>
            <person name="Wu S."/>
            <person name="Desiro A."/>
            <person name="Vande Pol N."/>
            <person name="Du Z.-Y."/>
            <person name="Zienkiewicz A."/>
            <person name="Zienkiewicz K."/>
            <person name="Morin E."/>
            <person name="Tisserant E."/>
            <person name="Splivallo R."/>
            <person name="Hainaut M."/>
            <person name="Henrissat B."/>
            <person name="Ohm R."/>
            <person name="Kuo A."/>
            <person name="Yan J."/>
            <person name="Lipzen A."/>
            <person name="Nolan M."/>
            <person name="Labutti K."/>
            <person name="Barry K."/>
            <person name="Goldstein A."/>
            <person name="Labbe J."/>
            <person name="Schadt C."/>
            <person name="Tuskan G."/>
            <person name="Grigoriev I."/>
            <person name="Martin F."/>
            <person name="Vilgalys R."/>
            <person name="Bonito G."/>
        </authorList>
    </citation>
    <scope>NUCLEOTIDE SEQUENCE [LARGE SCALE GENOMIC DNA]</scope>
    <source>
        <strain evidence="1 2">AG-77</strain>
    </source>
</reference>
<dbReference type="OrthoDB" id="2426854at2759"/>
<keyword evidence="2" id="KW-1185">Reference proteome</keyword>
<evidence type="ECO:0000313" key="2">
    <source>
        <dbReference type="Proteomes" id="UP000078512"/>
    </source>
</evidence>
<gene>
    <name evidence="1" type="ORF">K457DRAFT_17080</name>
</gene>
<dbReference type="Proteomes" id="UP000078512">
    <property type="component" value="Unassembled WGS sequence"/>
</dbReference>
<evidence type="ECO:0000313" key="1">
    <source>
        <dbReference type="EMBL" id="OAQ31768.1"/>
    </source>
</evidence>
<proteinExistence type="predicted"/>